<gene>
    <name evidence="1" type="ORF">BU25DRAFT_492733</name>
</gene>
<organism evidence="1 2">
    <name type="scientific">Macroventuria anomochaeta</name>
    <dbReference type="NCBI Taxonomy" id="301207"/>
    <lineage>
        <taxon>Eukaryota</taxon>
        <taxon>Fungi</taxon>
        <taxon>Dikarya</taxon>
        <taxon>Ascomycota</taxon>
        <taxon>Pezizomycotina</taxon>
        <taxon>Dothideomycetes</taxon>
        <taxon>Pleosporomycetidae</taxon>
        <taxon>Pleosporales</taxon>
        <taxon>Pleosporineae</taxon>
        <taxon>Didymellaceae</taxon>
        <taxon>Macroventuria</taxon>
    </lineage>
</organism>
<keyword evidence="2" id="KW-1185">Reference proteome</keyword>
<dbReference type="EMBL" id="MU006725">
    <property type="protein sequence ID" value="KAF2625443.1"/>
    <property type="molecule type" value="Genomic_DNA"/>
</dbReference>
<sequence length="95" mass="10068">MRQERFFDALMDDPLDEEHEVSAVVHAGPSRHGKSYPVEVDDDDESASEERSAPVKEGGQRKKLKHTKPIGGRDSDGMGFSGGKGGLSTAGAGGN</sequence>
<dbReference type="Proteomes" id="UP000799754">
    <property type="component" value="Unassembled WGS sequence"/>
</dbReference>
<comment type="caution">
    <text evidence="1">The sequence shown here is derived from an EMBL/GenBank/DDBJ whole genome shotgun (WGS) entry which is preliminary data.</text>
</comment>
<evidence type="ECO:0000313" key="2">
    <source>
        <dbReference type="Proteomes" id="UP000799754"/>
    </source>
</evidence>
<accession>A0ACB6RUH3</accession>
<evidence type="ECO:0000313" key="1">
    <source>
        <dbReference type="EMBL" id="KAF2625443.1"/>
    </source>
</evidence>
<name>A0ACB6RUH3_9PLEO</name>
<proteinExistence type="predicted"/>
<protein>
    <submittedName>
        <fullName evidence="1">Uncharacterized protein</fullName>
    </submittedName>
</protein>
<reference evidence="1" key="1">
    <citation type="journal article" date="2020" name="Stud. Mycol.">
        <title>101 Dothideomycetes genomes: a test case for predicting lifestyles and emergence of pathogens.</title>
        <authorList>
            <person name="Haridas S."/>
            <person name="Albert R."/>
            <person name="Binder M."/>
            <person name="Bloem J."/>
            <person name="Labutti K."/>
            <person name="Salamov A."/>
            <person name="Andreopoulos B."/>
            <person name="Baker S."/>
            <person name="Barry K."/>
            <person name="Bills G."/>
            <person name="Bluhm B."/>
            <person name="Cannon C."/>
            <person name="Castanera R."/>
            <person name="Culley D."/>
            <person name="Daum C."/>
            <person name="Ezra D."/>
            <person name="Gonzalez J."/>
            <person name="Henrissat B."/>
            <person name="Kuo A."/>
            <person name="Liang C."/>
            <person name="Lipzen A."/>
            <person name="Lutzoni F."/>
            <person name="Magnuson J."/>
            <person name="Mondo S."/>
            <person name="Nolan M."/>
            <person name="Ohm R."/>
            <person name="Pangilinan J."/>
            <person name="Park H.-J."/>
            <person name="Ramirez L."/>
            <person name="Alfaro M."/>
            <person name="Sun H."/>
            <person name="Tritt A."/>
            <person name="Yoshinaga Y."/>
            <person name="Zwiers L.-H."/>
            <person name="Turgeon B."/>
            <person name="Goodwin S."/>
            <person name="Spatafora J."/>
            <person name="Crous P."/>
            <person name="Grigoriev I."/>
        </authorList>
    </citation>
    <scope>NUCLEOTIDE SEQUENCE</scope>
    <source>
        <strain evidence="1">CBS 525.71</strain>
    </source>
</reference>